<name>A0A3A6PWG0_9EURY</name>
<sequence length="108" mass="11631">MAARPPQNETSEPEVIAFGIAALAARLETADIDYPATSRDVCAAVADTEIPVDSTGNTVELATALDRLPQDEFAKQSELLDMLHPVFEEQRKQAATSVVGRLRALLPI</sequence>
<organism evidence="1 2">
    <name type="scientific">Halonotius aquaticus</name>
    <dbReference type="NCBI Taxonomy" id="2216978"/>
    <lineage>
        <taxon>Archaea</taxon>
        <taxon>Methanobacteriati</taxon>
        <taxon>Methanobacteriota</taxon>
        <taxon>Stenosarchaea group</taxon>
        <taxon>Halobacteria</taxon>
        <taxon>Halobacteriales</taxon>
        <taxon>Haloferacaceae</taxon>
        <taxon>Halonotius</taxon>
    </lineage>
</organism>
<gene>
    <name evidence="1" type="ORF">DM826_01820</name>
</gene>
<dbReference type="EMBL" id="QKNY01000003">
    <property type="protein sequence ID" value="RJX44868.1"/>
    <property type="molecule type" value="Genomic_DNA"/>
</dbReference>
<reference evidence="1 2" key="1">
    <citation type="submission" date="2018-06" db="EMBL/GenBank/DDBJ databases">
        <title>Halonotius sp. F13-13 a new haloarchaeeon isolated from a solar saltern from Isla Cristina, Huelva, Spain.</title>
        <authorList>
            <person name="Duran-Viseras A."/>
            <person name="Sanchez-Porro C."/>
            <person name="Ventosa A."/>
        </authorList>
    </citation>
    <scope>NUCLEOTIDE SEQUENCE [LARGE SCALE GENOMIC DNA]</scope>
    <source>
        <strain evidence="1 2">F13-13</strain>
    </source>
</reference>
<dbReference type="OrthoDB" id="317711at2157"/>
<accession>A0A3A6PWG0</accession>
<dbReference type="RefSeq" id="WP_120100751.1">
    <property type="nucleotide sequence ID" value="NZ_QKNY01000003.1"/>
</dbReference>
<dbReference type="Proteomes" id="UP000276588">
    <property type="component" value="Unassembled WGS sequence"/>
</dbReference>
<comment type="caution">
    <text evidence="1">The sequence shown here is derived from an EMBL/GenBank/DDBJ whole genome shotgun (WGS) entry which is preliminary data.</text>
</comment>
<evidence type="ECO:0000313" key="1">
    <source>
        <dbReference type="EMBL" id="RJX44868.1"/>
    </source>
</evidence>
<evidence type="ECO:0000313" key="2">
    <source>
        <dbReference type="Proteomes" id="UP000276588"/>
    </source>
</evidence>
<dbReference type="AlphaFoldDB" id="A0A3A6PWG0"/>
<keyword evidence="2" id="KW-1185">Reference proteome</keyword>
<protein>
    <submittedName>
        <fullName evidence="1">Uncharacterized protein</fullName>
    </submittedName>
</protein>
<proteinExistence type="predicted"/>